<evidence type="ECO:0000313" key="2">
    <source>
        <dbReference type="EMBL" id="AFZ12954.1"/>
    </source>
</evidence>
<organism evidence="2 3">
    <name type="scientific">Crinalium epipsammum PCC 9333</name>
    <dbReference type="NCBI Taxonomy" id="1173022"/>
    <lineage>
        <taxon>Bacteria</taxon>
        <taxon>Bacillati</taxon>
        <taxon>Cyanobacteriota</taxon>
        <taxon>Cyanophyceae</taxon>
        <taxon>Gomontiellales</taxon>
        <taxon>Gomontiellaceae</taxon>
        <taxon>Crinalium</taxon>
    </lineage>
</organism>
<dbReference type="PATRIC" id="fig|1173022.3.peg.2240"/>
<name>K9VZI2_9CYAN</name>
<sequence length="79" mass="8925">MLTNSLETGMENTLNLNSNQSPTASCREDISEYVAHLQLHMTLQARNLVPTLTTAIDSRQELLQETQAHFEKLVSRQVI</sequence>
<dbReference type="KEGG" id="cep:Cri9333_2077"/>
<dbReference type="HOGENOM" id="CLU_192953_0_0_3"/>
<dbReference type="EMBL" id="CP003620">
    <property type="protein sequence ID" value="AFZ12954.1"/>
    <property type="molecule type" value="Genomic_DNA"/>
</dbReference>
<protein>
    <submittedName>
        <fullName evidence="2">Uncharacterized protein</fullName>
    </submittedName>
</protein>
<gene>
    <name evidence="2" type="ORF">Cri9333_2077</name>
</gene>
<dbReference type="eggNOG" id="ENOG503328M">
    <property type="taxonomic scope" value="Bacteria"/>
</dbReference>
<dbReference type="AlphaFoldDB" id="K9VZI2"/>
<dbReference type="STRING" id="1173022.Cri9333_2077"/>
<dbReference type="Proteomes" id="UP000010472">
    <property type="component" value="Chromosome"/>
</dbReference>
<reference evidence="2 3" key="1">
    <citation type="submission" date="2012-06" db="EMBL/GenBank/DDBJ databases">
        <title>Finished chromosome of genome of Crinalium epipsammum PCC 9333.</title>
        <authorList>
            <consortium name="US DOE Joint Genome Institute"/>
            <person name="Gugger M."/>
            <person name="Coursin T."/>
            <person name="Rippka R."/>
            <person name="Tandeau De Marsac N."/>
            <person name="Huntemann M."/>
            <person name="Wei C.-L."/>
            <person name="Han J."/>
            <person name="Detter J.C."/>
            <person name="Han C."/>
            <person name="Tapia R."/>
            <person name="Davenport K."/>
            <person name="Daligault H."/>
            <person name="Erkkila T."/>
            <person name="Gu W."/>
            <person name="Munk A.C.C."/>
            <person name="Teshima H."/>
            <person name="Xu Y."/>
            <person name="Chain P."/>
            <person name="Chen A."/>
            <person name="Krypides N."/>
            <person name="Mavromatis K."/>
            <person name="Markowitz V."/>
            <person name="Szeto E."/>
            <person name="Ivanova N."/>
            <person name="Mikhailova N."/>
            <person name="Ovchinnikova G."/>
            <person name="Pagani I."/>
            <person name="Pati A."/>
            <person name="Goodwin L."/>
            <person name="Peters L."/>
            <person name="Pitluck S."/>
            <person name="Woyke T."/>
            <person name="Kerfeld C."/>
        </authorList>
    </citation>
    <scope>NUCLEOTIDE SEQUENCE [LARGE SCALE GENOMIC DNA]</scope>
    <source>
        <strain evidence="2 3">PCC 9333</strain>
    </source>
</reference>
<evidence type="ECO:0000313" key="3">
    <source>
        <dbReference type="Proteomes" id="UP000010472"/>
    </source>
</evidence>
<evidence type="ECO:0000256" key="1">
    <source>
        <dbReference type="SAM" id="MobiDB-lite"/>
    </source>
</evidence>
<proteinExistence type="predicted"/>
<keyword evidence="3" id="KW-1185">Reference proteome</keyword>
<feature type="region of interest" description="Disordered" evidence="1">
    <location>
        <begin position="1"/>
        <end position="22"/>
    </location>
</feature>
<accession>K9VZI2</accession>